<keyword evidence="7" id="KW-0413">Isomerase</keyword>
<evidence type="ECO:0000256" key="7">
    <source>
        <dbReference type="ARBA" id="ARBA00023235"/>
    </source>
</evidence>
<dbReference type="GO" id="GO:0003677">
    <property type="term" value="F:DNA binding"/>
    <property type="evidence" value="ECO:0007669"/>
    <property type="project" value="UniProtKB-KW"/>
</dbReference>
<comment type="catalytic activity">
    <reaction evidence="1">
        <text>ATP-dependent breakage, passage and rejoining of double-stranded DNA.</text>
        <dbReference type="EC" id="5.6.2.2"/>
    </reaction>
</comment>
<proteinExistence type="inferred from homology"/>
<name>K1SG79_9ZZZZ</name>
<evidence type="ECO:0000256" key="4">
    <source>
        <dbReference type="ARBA" id="ARBA00022840"/>
    </source>
</evidence>
<evidence type="ECO:0000256" key="5">
    <source>
        <dbReference type="ARBA" id="ARBA00023029"/>
    </source>
</evidence>
<dbReference type="Gene3D" id="3.30.565.10">
    <property type="entry name" value="Histidine kinase-like ATPase, C-terminal domain"/>
    <property type="match status" value="1"/>
</dbReference>
<gene>
    <name evidence="8" type="ORF">LEA_16751</name>
</gene>
<dbReference type="PANTHER" id="PTHR45866">
    <property type="entry name" value="DNA GYRASE/TOPOISOMERASE SUBUNIT B"/>
    <property type="match status" value="1"/>
</dbReference>
<organism evidence="8">
    <name type="scientific">human gut metagenome</name>
    <dbReference type="NCBI Taxonomy" id="408170"/>
    <lineage>
        <taxon>unclassified sequences</taxon>
        <taxon>metagenomes</taxon>
        <taxon>organismal metagenomes</taxon>
    </lineage>
</organism>
<evidence type="ECO:0000256" key="1">
    <source>
        <dbReference type="ARBA" id="ARBA00000185"/>
    </source>
</evidence>
<evidence type="ECO:0000313" key="8">
    <source>
        <dbReference type="EMBL" id="EKC52710.1"/>
    </source>
</evidence>
<evidence type="ECO:0008006" key="9">
    <source>
        <dbReference type="Google" id="ProtNLM"/>
    </source>
</evidence>
<keyword evidence="5" id="KW-0799">Topoisomerase</keyword>
<evidence type="ECO:0000256" key="2">
    <source>
        <dbReference type="ARBA" id="ARBA00010708"/>
    </source>
</evidence>
<keyword evidence="6" id="KW-0238">DNA-binding</keyword>
<dbReference type="InterPro" id="IPR036890">
    <property type="entry name" value="HATPase_C_sf"/>
</dbReference>
<dbReference type="EMBL" id="AJWY01011456">
    <property type="protein sequence ID" value="EKC52710.1"/>
    <property type="molecule type" value="Genomic_DNA"/>
</dbReference>
<evidence type="ECO:0000256" key="6">
    <source>
        <dbReference type="ARBA" id="ARBA00023125"/>
    </source>
</evidence>
<keyword evidence="4" id="KW-0067">ATP-binding</keyword>
<dbReference type="GO" id="GO:0003918">
    <property type="term" value="F:DNA topoisomerase type II (double strand cut, ATP-hydrolyzing) activity"/>
    <property type="evidence" value="ECO:0007669"/>
    <property type="project" value="UniProtKB-EC"/>
</dbReference>
<dbReference type="SUPFAM" id="SSF55874">
    <property type="entry name" value="ATPase domain of HSP90 chaperone/DNA topoisomerase II/histidine kinase"/>
    <property type="match status" value="1"/>
</dbReference>
<dbReference type="GO" id="GO:0005524">
    <property type="term" value="F:ATP binding"/>
    <property type="evidence" value="ECO:0007669"/>
    <property type="project" value="UniProtKB-KW"/>
</dbReference>
<keyword evidence="3" id="KW-0547">Nucleotide-binding</keyword>
<dbReference type="PANTHER" id="PTHR45866:SF1">
    <property type="entry name" value="DNA GYRASE SUBUNIT B, MITOCHONDRIAL"/>
    <property type="match status" value="1"/>
</dbReference>
<feature type="non-terminal residue" evidence="8">
    <location>
        <position position="47"/>
    </location>
</feature>
<sequence length="47" mass="5332">MSEEKEVVYGADQIQILEGLEAVRKRPGMYIGSTSERGLHHLVYEIV</sequence>
<protein>
    <recommendedName>
        <fullName evidence="9">DNA gyrase subunit B</fullName>
    </recommendedName>
</protein>
<accession>K1SG79</accession>
<comment type="similarity">
    <text evidence="2">Belongs to the type II topoisomerase GyrB family.</text>
</comment>
<evidence type="ECO:0000256" key="3">
    <source>
        <dbReference type="ARBA" id="ARBA00022741"/>
    </source>
</evidence>
<comment type="caution">
    <text evidence="8">The sequence shown here is derived from an EMBL/GenBank/DDBJ whole genome shotgun (WGS) entry which is preliminary data.</text>
</comment>
<reference evidence="8" key="1">
    <citation type="journal article" date="2013" name="Environ. Microbiol.">
        <title>Microbiota from the distal guts of lean and obese adolescents exhibit partial functional redundancy besides clear differences in community structure.</title>
        <authorList>
            <person name="Ferrer M."/>
            <person name="Ruiz A."/>
            <person name="Lanza F."/>
            <person name="Haange S.B."/>
            <person name="Oberbach A."/>
            <person name="Till H."/>
            <person name="Bargiela R."/>
            <person name="Campoy C."/>
            <person name="Segura M.T."/>
            <person name="Richter M."/>
            <person name="von Bergen M."/>
            <person name="Seifert J."/>
            <person name="Suarez A."/>
        </authorList>
    </citation>
    <scope>NUCLEOTIDE SEQUENCE</scope>
</reference>
<dbReference type="AlphaFoldDB" id="K1SG79"/>